<dbReference type="InterPro" id="IPR000630">
    <property type="entry name" value="Ribosomal_uS8"/>
</dbReference>
<evidence type="ECO:0000256" key="1">
    <source>
        <dbReference type="ARBA" id="ARBA00006471"/>
    </source>
</evidence>
<dbReference type="GO" id="GO:1990904">
    <property type="term" value="C:ribonucleoprotein complex"/>
    <property type="evidence" value="ECO:0007669"/>
    <property type="project" value="UniProtKB-KW"/>
</dbReference>
<protein>
    <submittedName>
        <fullName evidence="4">SSU ribosomal protein S8P/S15A</fullName>
    </submittedName>
</protein>
<dbReference type="InterPro" id="IPR035987">
    <property type="entry name" value="Ribosomal_uS8_sf"/>
</dbReference>
<dbReference type="GO" id="GO:0005840">
    <property type="term" value="C:ribosome"/>
    <property type="evidence" value="ECO:0007669"/>
    <property type="project" value="UniProtKB-KW"/>
</dbReference>
<dbReference type="AlphaFoldDB" id="A0A132NT71"/>
<evidence type="ECO:0000313" key="5">
    <source>
        <dbReference type="Proteomes" id="UP000070089"/>
    </source>
</evidence>
<dbReference type="OrthoDB" id="10250260at2759"/>
<dbReference type="FunFam" id="3.30.1370.30:FF:000001">
    <property type="entry name" value="40S ribosomal protein S15a"/>
    <property type="match status" value="1"/>
</dbReference>
<evidence type="ECO:0000256" key="2">
    <source>
        <dbReference type="ARBA" id="ARBA00022980"/>
    </source>
</evidence>
<evidence type="ECO:0000313" key="4">
    <source>
        <dbReference type="EMBL" id="KWX13289.1"/>
    </source>
</evidence>
<organism evidence="4 5">
    <name type="scientific">Giardia duodenalis assemblage B</name>
    <dbReference type="NCBI Taxonomy" id="1394984"/>
    <lineage>
        <taxon>Eukaryota</taxon>
        <taxon>Metamonada</taxon>
        <taxon>Diplomonadida</taxon>
        <taxon>Hexamitidae</taxon>
        <taxon>Giardiinae</taxon>
        <taxon>Giardia</taxon>
    </lineage>
</organism>
<dbReference type="GO" id="GO:0003735">
    <property type="term" value="F:structural constituent of ribosome"/>
    <property type="evidence" value="ECO:0007669"/>
    <property type="project" value="InterPro"/>
</dbReference>
<dbReference type="Gene3D" id="3.30.1490.10">
    <property type="match status" value="1"/>
</dbReference>
<dbReference type="PANTHER" id="PTHR11758">
    <property type="entry name" value="40S RIBOSOMAL PROTEIN S15A"/>
    <property type="match status" value="1"/>
</dbReference>
<name>A0A132NT71_GIAIN</name>
<reference evidence="4 5" key="1">
    <citation type="journal article" date="2015" name="Mol. Biochem. Parasitol.">
        <title>Identification of polymorphic genes for use in assemblage B genotyping assays through comparative genomics of multiple assemblage B Giardia duodenalis isolates.</title>
        <authorList>
            <person name="Wielinga C."/>
            <person name="Thompson R.C."/>
            <person name="Monis P."/>
            <person name="Ryan U."/>
        </authorList>
    </citation>
    <scope>NUCLEOTIDE SEQUENCE [LARGE SCALE GENOMIC DNA]</scope>
    <source>
        <strain evidence="4 5">BAH15c1</strain>
    </source>
</reference>
<dbReference type="GO" id="GO:0006412">
    <property type="term" value="P:translation"/>
    <property type="evidence" value="ECO:0007669"/>
    <property type="project" value="InterPro"/>
</dbReference>
<dbReference type="Proteomes" id="UP000070089">
    <property type="component" value="Unassembled WGS sequence"/>
</dbReference>
<comment type="similarity">
    <text evidence="1">Belongs to the universal ribosomal protein uS8 family.</text>
</comment>
<dbReference type="SUPFAM" id="SSF56047">
    <property type="entry name" value="Ribosomal protein S8"/>
    <property type="match status" value="1"/>
</dbReference>
<sequence>MSAHGVPACWEADPVGMVRINVLRDALKSICNAQRIGKKQVIIRPSSKVIIEFLQLMQKNGYISDFAVVDNHRSNRIVVNLIGRLNKAGVISPRFDIPANDIEKWVVNLLPSRLFGHIILTTSQGIMDHIEAQHRQIGGKVIGYFY</sequence>
<gene>
    <name evidence="4" type="ORF">QR46_2705</name>
</gene>
<dbReference type="FunFam" id="3.30.1490.10:FF:000002">
    <property type="entry name" value="40S ribosomal protein S15a"/>
    <property type="match status" value="1"/>
</dbReference>
<accession>A0A132NT71</accession>
<dbReference type="EMBL" id="JXTI01000075">
    <property type="protein sequence ID" value="KWX13289.1"/>
    <property type="molecule type" value="Genomic_DNA"/>
</dbReference>
<keyword evidence="2 4" id="KW-0689">Ribosomal protein</keyword>
<dbReference type="NCBIfam" id="NF003115">
    <property type="entry name" value="PRK04034.1"/>
    <property type="match status" value="1"/>
</dbReference>
<dbReference type="Pfam" id="PF00410">
    <property type="entry name" value="Ribosomal_S8"/>
    <property type="match status" value="1"/>
</dbReference>
<proteinExistence type="inferred from homology"/>
<comment type="caution">
    <text evidence="4">The sequence shown here is derived from an EMBL/GenBank/DDBJ whole genome shotgun (WGS) entry which is preliminary data.</text>
</comment>
<dbReference type="VEuPathDB" id="GiardiaDB:QR46_2705"/>
<keyword evidence="3" id="KW-0687">Ribonucleoprotein</keyword>
<evidence type="ECO:0000256" key="3">
    <source>
        <dbReference type="ARBA" id="ARBA00023274"/>
    </source>
</evidence>
<dbReference type="Gene3D" id="3.30.1370.30">
    <property type="match status" value="1"/>
</dbReference>